<dbReference type="RefSeq" id="XP_008712532.1">
    <property type="nucleotide sequence ID" value="XM_008714310.1"/>
</dbReference>
<dbReference type="PRINTS" id="PR00080">
    <property type="entry name" value="SDRFAMILY"/>
</dbReference>
<dbReference type="PANTHER" id="PTHR43618:SF4">
    <property type="entry name" value="SHORT CHAIN DEHYDROGENASE_REDUCTASE FAMILY (AFU_ORTHOLOGUE AFUA_7G04540)"/>
    <property type="match status" value="1"/>
</dbReference>
<evidence type="ECO:0000313" key="7">
    <source>
        <dbReference type="Proteomes" id="UP000030752"/>
    </source>
</evidence>
<keyword evidence="2" id="KW-0521">NADP</keyword>
<dbReference type="HOGENOM" id="CLU_010194_12_0_1"/>
<dbReference type="EMBL" id="KB822712">
    <property type="protein sequence ID" value="ETN45804.1"/>
    <property type="molecule type" value="Genomic_DNA"/>
</dbReference>
<organism evidence="6 7">
    <name type="scientific">Cyphellophora europaea (strain CBS 101466)</name>
    <name type="common">Phialophora europaea</name>
    <dbReference type="NCBI Taxonomy" id="1220924"/>
    <lineage>
        <taxon>Eukaryota</taxon>
        <taxon>Fungi</taxon>
        <taxon>Dikarya</taxon>
        <taxon>Ascomycota</taxon>
        <taxon>Pezizomycotina</taxon>
        <taxon>Eurotiomycetes</taxon>
        <taxon>Chaetothyriomycetidae</taxon>
        <taxon>Chaetothyriales</taxon>
        <taxon>Cyphellophoraceae</taxon>
        <taxon>Cyphellophora</taxon>
    </lineage>
</organism>
<sequence length="301" mass="31876">MATSHFSNDDLKSENLFDVSYVKAVITGGGSGLGVMMAQVLQTHGATVYIVGRREEALDNVVKQYSKGPGKIIALEGDVTKKDECTRLADEVAKHEPNGITALINNAGVARDKNTGFTKNGQPEMTDPEAISKHLLRSEPEHWAETFETNVTGVFFMSAAFIPLLAKGTSNSKFTMMSSIVNISSISGLMKGSSNGQFSYAASKAAAIHLTRSLATTLKDAGIRVNQIAPGIFPSEMTTGESDDKQKSELSSKMGNPAGRGGADSDMASSILFLVSPAALFYNNQILHPDGGQMLIAPAAI</sequence>
<dbReference type="OrthoDB" id="2962696at2759"/>
<accession>W2SD03</accession>
<evidence type="ECO:0000256" key="3">
    <source>
        <dbReference type="ARBA" id="ARBA00023002"/>
    </source>
</evidence>
<reference evidence="6 7" key="1">
    <citation type="submission" date="2013-03" db="EMBL/GenBank/DDBJ databases">
        <title>The Genome Sequence of Phialophora europaea CBS 101466.</title>
        <authorList>
            <consortium name="The Broad Institute Genomics Platform"/>
            <person name="Cuomo C."/>
            <person name="de Hoog S."/>
            <person name="Gorbushina A."/>
            <person name="Walker B."/>
            <person name="Young S.K."/>
            <person name="Zeng Q."/>
            <person name="Gargeya S."/>
            <person name="Fitzgerald M."/>
            <person name="Haas B."/>
            <person name="Abouelleil A."/>
            <person name="Allen A.W."/>
            <person name="Alvarado L."/>
            <person name="Arachchi H.M."/>
            <person name="Berlin A.M."/>
            <person name="Chapman S.B."/>
            <person name="Gainer-Dewar J."/>
            <person name="Goldberg J."/>
            <person name="Griggs A."/>
            <person name="Gujja S."/>
            <person name="Hansen M."/>
            <person name="Howarth C."/>
            <person name="Imamovic A."/>
            <person name="Ireland A."/>
            <person name="Larimer J."/>
            <person name="McCowan C."/>
            <person name="Murphy C."/>
            <person name="Pearson M."/>
            <person name="Poon T.W."/>
            <person name="Priest M."/>
            <person name="Roberts A."/>
            <person name="Saif S."/>
            <person name="Shea T."/>
            <person name="Sisk P."/>
            <person name="Sykes S."/>
            <person name="Wortman J."/>
            <person name="Nusbaum C."/>
            <person name="Birren B."/>
        </authorList>
    </citation>
    <scope>NUCLEOTIDE SEQUENCE [LARGE SCALE GENOMIC DNA]</scope>
    <source>
        <strain evidence="6 7">CBS 101466</strain>
    </source>
</reference>
<evidence type="ECO:0000256" key="4">
    <source>
        <dbReference type="RuleBase" id="RU000363"/>
    </source>
</evidence>
<name>W2SD03_CYPE1</name>
<dbReference type="InterPro" id="IPR052178">
    <property type="entry name" value="Sec_Metab_Biosynth_SDR"/>
</dbReference>
<dbReference type="SUPFAM" id="SSF51735">
    <property type="entry name" value="NAD(P)-binding Rossmann-fold domains"/>
    <property type="match status" value="1"/>
</dbReference>
<dbReference type="GO" id="GO:0016491">
    <property type="term" value="F:oxidoreductase activity"/>
    <property type="evidence" value="ECO:0007669"/>
    <property type="project" value="UniProtKB-KW"/>
</dbReference>
<evidence type="ECO:0008006" key="8">
    <source>
        <dbReference type="Google" id="ProtNLM"/>
    </source>
</evidence>
<dbReference type="InterPro" id="IPR036291">
    <property type="entry name" value="NAD(P)-bd_dom_sf"/>
</dbReference>
<evidence type="ECO:0000313" key="6">
    <source>
        <dbReference type="EMBL" id="ETN45804.1"/>
    </source>
</evidence>
<dbReference type="InterPro" id="IPR002347">
    <property type="entry name" value="SDR_fam"/>
</dbReference>
<comment type="similarity">
    <text evidence="1 4">Belongs to the short-chain dehydrogenases/reductases (SDR) family.</text>
</comment>
<dbReference type="PANTHER" id="PTHR43618">
    <property type="entry name" value="7-ALPHA-HYDROXYSTEROID DEHYDROGENASE"/>
    <property type="match status" value="1"/>
</dbReference>
<dbReference type="InterPro" id="IPR020904">
    <property type="entry name" value="Sc_DH/Rdtase_CS"/>
</dbReference>
<evidence type="ECO:0000256" key="5">
    <source>
        <dbReference type="SAM" id="MobiDB-lite"/>
    </source>
</evidence>
<dbReference type="PRINTS" id="PR00081">
    <property type="entry name" value="GDHRDH"/>
</dbReference>
<dbReference type="eggNOG" id="KOG0725">
    <property type="taxonomic scope" value="Eukaryota"/>
</dbReference>
<feature type="region of interest" description="Disordered" evidence="5">
    <location>
        <begin position="234"/>
        <end position="262"/>
    </location>
</feature>
<dbReference type="Gene3D" id="3.40.50.720">
    <property type="entry name" value="NAD(P)-binding Rossmann-like Domain"/>
    <property type="match status" value="1"/>
</dbReference>
<dbReference type="Proteomes" id="UP000030752">
    <property type="component" value="Unassembled WGS sequence"/>
</dbReference>
<dbReference type="CDD" id="cd05233">
    <property type="entry name" value="SDR_c"/>
    <property type="match status" value="1"/>
</dbReference>
<dbReference type="STRING" id="1220924.W2SD03"/>
<dbReference type="VEuPathDB" id="FungiDB:HMPREF1541_09637"/>
<dbReference type="GeneID" id="19976976"/>
<dbReference type="Pfam" id="PF00106">
    <property type="entry name" value="adh_short"/>
    <property type="match status" value="1"/>
</dbReference>
<proteinExistence type="inferred from homology"/>
<keyword evidence="7" id="KW-1185">Reference proteome</keyword>
<protein>
    <recommendedName>
        <fullName evidence="8">Rhamnolipids biosynthesis 3-oxoacyl-[acyl-carrier-protein] reductase</fullName>
    </recommendedName>
</protein>
<dbReference type="AlphaFoldDB" id="W2SD03"/>
<dbReference type="PROSITE" id="PS00061">
    <property type="entry name" value="ADH_SHORT"/>
    <property type="match status" value="1"/>
</dbReference>
<evidence type="ECO:0000256" key="2">
    <source>
        <dbReference type="ARBA" id="ARBA00022857"/>
    </source>
</evidence>
<dbReference type="InParanoid" id="W2SD03"/>
<evidence type="ECO:0000256" key="1">
    <source>
        <dbReference type="ARBA" id="ARBA00006484"/>
    </source>
</evidence>
<keyword evidence="3" id="KW-0560">Oxidoreductase</keyword>
<gene>
    <name evidence="6" type="ORF">HMPREF1541_09637</name>
</gene>